<dbReference type="Proteomes" id="UP000636505">
    <property type="component" value="Unassembled WGS sequence"/>
</dbReference>
<reference evidence="10" key="1">
    <citation type="submission" date="2020-10" db="EMBL/GenBank/DDBJ databases">
        <authorList>
            <person name="Castelo-Branco R."/>
            <person name="Eusebio N."/>
            <person name="Adriana R."/>
            <person name="Vieira A."/>
            <person name="Brugerolle De Fraissinette N."/>
            <person name="Rezende De Castro R."/>
            <person name="Schneider M.P."/>
            <person name="Vasconcelos V."/>
            <person name="Leao P.N."/>
        </authorList>
    </citation>
    <scope>NUCLEOTIDE SEQUENCE</scope>
    <source>
        <strain evidence="10">LEGE 07310</strain>
    </source>
</reference>
<dbReference type="Gene3D" id="1.20.1510.10">
    <property type="entry name" value="Cation efflux protein transmembrane domain"/>
    <property type="match status" value="1"/>
</dbReference>
<proteinExistence type="inferred from homology"/>
<dbReference type="GO" id="GO:0006882">
    <property type="term" value="P:intracellular zinc ion homeostasis"/>
    <property type="evidence" value="ECO:0007669"/>
    <property type="project" value="TreeGrafter"/>
</dbReference>
<dbReference type="PANTHER" id="PTHR43840">
    <property type="entry name" value="MITOCHONDRIAL METAL TRANSPORTER 1-RELATED"/>
    <property type="match status" value="1"/>
</dbReference>
<comment type="subcellular location">
    <subcellularLocation>
        <location evidence="1">Membrane</location>
        <topology evidence="1">Multi-pass membrane protein</topology>
    </subcellularLocation>
</comment>
<gene>
    <name evidence="10" type="ORF">IQ241_07055</name>
</gene>
<dbReference type="GO" id="GO:0015093">
    <property type="term" value="F:ferrous iron transmembrane transporter activity"/>
    <property type="evidence" value="ECO:0007669"/>
    <property type="project" value="TreeGrafter"/>
</dbReference>
<evidence type="ECO:0000259" key="9">
    <source>
        <dbReference type="Pfam" id="PF16916"/>
    </source>
</evidence>
<keyword evidence="4 7" id="KW-0812">Transmembrane</keyword>
<keyword evidence="3" id="KW-0813">Transport</keyword>
<evidence type="ECO:0000256" key="6">
    <source>
        <dbReference type="ARBA" id="ARBA00023136"/>
    </source>
</evidence>
<dbReference type="InterPro" id="IPR027469">
    <property type="entry name" value="Cation_efflux_TMD_sf"/>
</dbReference>
<evidence type="ECO:0000256" key="3">
    <source>
        <dbReference type="ARBA" id="ARBA00022448"/>
    </source>
</evidence>
<feature type="transmembrane region" description="Helical" evidence="7">
    <location>
        <begin position="12"/>
        <end position="35"/>
    </location>
</feature>
<keyword evidence="6 7" id="KW-0472">Membrane</keyword>
<dbReference type="SUPFAM" id="SSF160240">
    <property type="entry name" value="Cation efflux protein cytoplasmic domain-like"/>
    <property type="match status" value="1"/>
</dbReference>
<dbReference type="InterPro" id="IPR002524">
    <property type="entry name" value="Cation_efflux"/>
</dbReference>
<organism evidence="10 11">
    <name type="scientific">Vasconcelosia minhoensis LEGE 07310</name>
    <dbReference type="NCBI Taxonomy" id="915328"/>
    <lineage>
        <taxon>Bacteria</taxon>
        <taxon>Bacillati</taxon>
        <taxon>Cyanobacteriota</taxon>
        <taxon>Cyanophyceae</taxon>
        <taxon>Nodosilineales</taxon>
        <taxon>Cymatolegaceae</taxon>
        <taxon>Vasconcelosia</taxon>
        <taxon>Vasconcelosia minhoensis</taxon>
    </lineage>
</organism>
<keyword evidence="11" id="KW-1185">Reference proteome</keyword>
<evidence type="ECO:0000256" key="2">
    <source>
        <dbReference type="ARBA" id="ARBA00008114"/>
    </source>
</evidence>
<evidence type="ECO:0000256" key="5">
    <source>
        <dbReference type="ARBA" id="ARBA00022989"/>
    </source>
</evidence>
<dbReference type="GO" id="GO:0015341">
    <property type="term" value="F:zinc efflux antiporter activity"/>
    <property type="evidence" value="ECO:0007669"/>
    <property type="project" value="TreeGrafter"/>
</dbReference>
<accession>A0A8J7AMJ5</accession>
<dbReference type="InterPro" id="IPR050291">
    <property type="entry name" value="CDF_Transporter"/>
</dbReference>
<comment type="caution">
    <text evidence="10">The sequence shown here is derived from an EMBL/GenBank/DDBJ whole genome shotgun (WGS) entry which is preliminary data.</text>
</comment>
<dbReference type="RefSeq" id="WP_193905720.1">
    <property type="nucleotide sequence ID" value="NZ_JADEXG010000012.1"/>
</dbReference>
<dbReference type="InterPro" id="IPR027470">
    <property type="entry name" value="Cation_efflux_CTD"/>
</dbReference>
<dbReference type="Pfam" id="PF01545">
    <property type="entry name" value="Cation_efflux"/>
    <property type="match status" value="1"/>
</dbReference>
<protein>
    <submittedName>
        <fullName evidence="10">Cation diffusion facilitator family transporter</fullName>
    </submittedName>
</protein>
<dbReference type="Pfam" id="PF16916">
    <property type="entry name" value="ZT_dimer"/>
    <property type="match status" value="1"/>
</dbReference>
<evidence type="ECO:0000313" key="10">
    <source>
        <dbReference type="EMBL" id="MBE9077056.1"/>
    </source>
</evidence>
<dbReference type="InterPro" id="IPR036837">
    <property type="entry name" value="Cation_efflux_CTD_sf"/>
</dbReference>
<dbReference type="InterPro" id="IPR058533">
    <property type="entry name" value="Cation_efflux_TM"/>
</dbReference>
<feature type="transmembrane region" description="Helical" evidence="7">
    <location>
        <begin position="41"/>
        <end position="63"/>
    </location>
</feature>
<dbReference type="EMBL" id="JADEXG010000012">
    <property type="protein sequence ID" value="MBE9077056.1"/>
    <property type="molecule type" value="Genomic_DNA"/>
</dbReference>
<comment type="similarity">
    <text evidence="2">Belongs to the cation diffusion facilitator (CDF) transporter (TC 2.A.4) family.</text>
</comment>
<dbReference type="SUPFAM" id="SSF161111">
    <property type="entry name" value="Cation efflux protein transmembrane domain-like"/>
    <property type="match status" value="1"/>
</dbReference>
<dbReference type="PANTHER" id="PTHR43840:SF15">
    <property type="entry name" value="MITOCHONDRIAL METAL TRANSPORTER 1-RELATED"/>
    <property type="match status" value="1"/>
</dbReference>
<feature type="transmembrane region" description="Helical" evidence="7">
    <location>
        <begin position="84"/>
        <end position="103"/>
    </location>
</feature>
<feature type="transmembrane region" description="Helical" evidence="7">
    <location>
        <begin position="123"/>
        <end position="145"/>
    </location>
</feature>
<dbReference type="GO" id="GO:0005886">
    <property type="term" value="C:plasma membrane"/>
    <property type="evidence" value="ECO:0007669"/>
    <property type="project" value="TreeGrafter"/>
</dbReference>
<evidence type="ECO:0000256" key="7">
    <source>
        <dbReference type="SAM" id="Phobius"/>
    </source>
</evidence>
<feature type="domain" description="Cation efflux protein cytoplasmic" evidence="9">
    <location>
        <begin position="222"/>
        <end position="283"/>
    </location>
</feature>
<dbReference type="GO" id="GO:0015086">
    <property type="term" value="F:cadmium ion transmembrane transporter activity"/>
    <property type="evidence" value="ECO:0007669"/>
    <property type="project" value="TreeGrafter"/>
</dbReference>
<keyword evidence="5 7" id="KW-1133">Transmembrane helix</keyword>
<dbReference type="AlphaFoldDB" id="A0A8J7AMJ5"/>
<evidence type="ECO:0000313" key="11">
    <source>
        <dbReference type="Proteomes" id="UP000636505"/>
    </source>
</evidence>
<sequence length="312" mass="34175">MNEGGHQRRISYRLLLAILWATLLVLAIEVTAGWVSHSLSLLAEALHTLIDVFSTSLSLIAVASPQRTLGREIWGHGRGEAAGALLLAAILGFSNLTLLLLAIGQLQGLWQQSAVPFPVEITITLIQLVTAMVVITLGLALLSAYQNRTLGSLALRLNSQHLLQDAWLTASMLLGLVAIWRGYGWVDPLVAIALVGFSIRSFWRMLLSQLPMLLRPTAIAPEAIAQVAGQVEGVTRCTRILSRGMVGRQVWVELHIALHPEFASMASVIGERVENALRQQYGPLRAKIWVEKMYTPMEYMPGSYQPEPPPSP</sequence>
<dbReference type="NCBIfam" id="TIGR01297">
    <property type="entry name" value="CDF"/>
    <property type="match status" value="1"/>
</dbReference>
<dbReference type="Gene3D" id="3.30.70.1350">
    <property type="entry name" value="Cation efflux protein, cytoplasmic domain"/>
    <property type="match status" value="1"/>
</dbReference>
<name>A0A8J7AMJ5_9CYAN</name>
<feature type="domain" description="Cation efflux protein transmembrane" evidence="8">
    <location>
        <begin position="15"/>
        <end position="214"/>
    </location>
</feature>
<evidence type="ECO:0000256" key="4">
    <source>
        <dbReference type="ARBA" id="ARBA00022692"/>
    </source>
</evidence>
<evidence type="ECO:0000259" key="8">
    <source>
        <dbReference type="Pfam" id="PF01545"/>
    </source>
</evidence>
<evidence type="ECO:0000256" key="1">
    <source>
        <dbReference type="ARBA" id="ARBA00004141"/>
    </source>
</evidence>